<dbReference type="Proteomes" id="UP000091857">
    <property type="component" value="Chromosome 6"/>
</dbReference>
<evidence type="ECO:0000313" key="2">
    <source>
        <dbReference type="Proteomes" id="UP000091857"/>
    </source>
</evidence>
<organism evidence="1 2">
    <name type="scientific">Manihot esculenta</name>
    <name type="common">Cassava</name>
    <name type="synonym">Jatropha manihot</name>
    <dbReference type="NCBI Taxonomy" id="3983"/>
    <lineage>
        <taxon>Eukaryota</taxon>
        <taxon>Viridiplantae</taxon>
        <taxon>Streptophyta</taxon>
        <taxon>Embryophyta</taxon>
        <taxon>Tracheophyta</taxon>
        <taxon>Spermatophyta</taxon>
        <taxon>Magnoliopsida</taxon>
        <taxon>eudicotyledons</taxon>
        <taxon>Gunneridae</taxon>
        <taxon>Pentapetalae</taxon>
        <taxon>rosids</taxon>
        <taxon>fabids</taxon>
        <taxon>Malpighiales</taxon>
        <taxon>Euphorbiaceae</taxon>
        <taxon>Crotonoideae</taxon>
        <taxon>Manihoteae</taxon>
        <taxon>Manihot</taxon>
    </lineage>
</organism>
<gene>
    <name evidence="1" type="ORF">MANES_06G148850v8</name>
</gene>
<proteinExistence type="predicted"/>
<protein>
    <submittedName>
        <fullName evidence="1">Uncharacterized protein</fullName>
    </submittedName>
</protein>
<comment type="caution">
    <text evidence="1">The sequence shown here is derived from an EMBL/GenBank/DDBJ whole genome shotgun (WGS) entry which is preliminary data.</text>
</comment>
<name>A0ACB7HLQ5_MANES</name>
<dbReference type="EMBL" id="CM004392">
    <property type="protein sequence ID" value="KAG8652914.1"/>
    <property type="molecule type" value="Genomic_DNA"/>
</dbReference>
<sequence>MLRDEVGLIGMTQCSDAGACRKQMTQCSDAGIFLEQLEKSQGVESSLGQ</sequence>
<evidence type="ECO:0000313" key="1">
    <source>
        <dbReference type="EMBL" id="KAG8652914.1"/>
    </source>
</evidence>
<accession>A0ACB7HLQ5</accession>
<keyword evidence="2" id="KW-1185">Reference proteome</keyword>
<reference evidence="2" key="1">
    <citation type="journal article" date="2016" name="Nat. Biotechnol.">
        <title>Sequencing wild and cultivated cassava and related species reveals extensive interspecific hybridization and genetic diversity.</title>
        <authorList>
            <person name="Bredeson J.V."/>
            <person name="Lyons J.B."/>
            <person name="Prochnik S.E."/>
            <person name="Wu G.A."/>
            <person name="Ha C.M."/>
            <person name="Edsinger-Gonzales E."/>
            <person name="Grimwood J."/>
            <person name="Schmutz J."/>
            <person name="Rabbi I.Y."/>
            <person name="Egesi C."/>
            <person name="Nauluvula P."/>
            <person name="Lebot V."/>
            <person name="Ndunguru J."/>
            <person name="Mkamilo G."/>
            <person name="Bart R.S."/>
            <person name="Setter T.L."/>
            <person name="Gleadow R.M."/>
            <person name="Kulakow P."/>
            <person name="Ferguson M.E."/>
            <person name="Rounsley S."/>
            <person name="Rokhsar D.S."/>
        </authorList>
    </citation>
    <scope>NUCLEOTIDE SEQUENCE [LARGE SCALE GENOMIC DNA]</scope>
    <source>
        <strain evidence="2">cv. AM560-2</strain>
    </source>
</reference>